<comment type="caution">
    <text evidence="1">The sequence shown here is derived from an EMBL/GenBank/DDBJ whole genome shotgun (WGS) entry which is preliminary data.</text>
</comment>
<gene>
    <name evidence="1" type="ORF">AWB78_07688</name>
</gene>
<dbReference type="Proteomes" id="UP000071859">
    <property type="component" value="Unassembled WGS sequence"/>
</dbReference>
<sequence length="90" mass="9439">MSKSGYPVIEEVVRGEESAAPIALHDAISKKIRQAVAICTLIGESEEESPLASDAMSLVCELLQGIDCQEQALFECAKVSAGAMLTVVSA</sequence>
<reference evidence="1" key="1">
    <citation type="submission" date="2016-01" db="EMBL/GenBank/DDBJ databases">
        <authorList>
            <person name="Peeters C."/>
        </authorList>
    </citation>
    <scope>NUCLEOTIDE SEQUENCE</scope>
    <source>
        <strain evidence="1">LMG 29321</strain>
    </source>
</reference>
<evidence type="ECO:0000313" key="2">
    <source>
        <dbReference type="Proteomes" id="UP000071859"/>
    </source>
</evidence>
<proteinExistence type="predicted"/>
<dbReference type="EMBL" id="FCOX02000090">
    <property type="protein sequence ID" value="SAL05764.1"/>
    <property type="molecule type" value="Genomic_DNA"/>
</dbReference>
<evidence type="ECO:0000313" key="1">
    <source>
        <dbReference type="EMBL" id="SAL05764.1"/>
    </source>
</evidence>
<accession>A0A158EG24</accession>
<name>A0A158EG24_9BURK</name>
<protein>
    <submittedName>
        <fullName evidence="1">Uncharacterized protein</fullName>
    </submittedName>
</protein>
<organism evidence="1 2">
    <name type="scientific">Caballeronia calidae</name>
    <dbReference type="NCBI Taxonomy" id="1777139"/>
    <lineage>
        <taxon>Bacteria</taxon>
        <taxon>Pseudomonadati</taxon>
        <taxon>Pseudomonadota</taxon>
        <taxon>Betaproteobacteria</taxon>
        <taxon>Burkholderiales</taxon>
        <taxon>Burkholderiaceae</taxon>
        <taxon>Caballeronia</taxon>
    </lineage>
</organism>
<dbReference type="AlphaFoldDB" id="A0A158EG24"/>
<keyword evidence="2" id="KW-1185">Reference proteome</keyword>
<dbReference type="RefSeq" id="WP_157697750.1">
    <property type="nucleotide sequence ID" value="NZ_FCOX02000090.1"/>
</dbReference>